<accession>A0AAP9EAE7</accession>
<evidence type="ECO:0000256" key="1">
    <source>
        <dbReference type="SAM" id="SignalP"/>
    </source>
</evidence>
<protein>
    <recommendedName>
        <fullName evidence="4">PepSY domain-containing protein</fullName>
    </recommendedName>
</protein>
<name>A0AAP9EAE7_AGRTU</name>
<dbReference type="EMBL" id="CP042276">
    <property type="protein sequence ID" value="QDY97763.1"/>
    <property type="molecule type" value="Genomic_DNA"/>
</dbReference>
<dbReference type="AlphaFoldDB" id="A0AAP9EAE7"/>
<feature type="chain" id="PRO_5042996249" description="PepSY domain-containing protein" evidence="1">
    <location>
        <begin position="22"/>
        <end position="147"/>
    </location>
</feature>
<reference evidence="2 3" key="1">
    <citation type="journal article" date="2017" name="Genome Announc.">
        <title>Draft Genome Sequence of Agrobacterium tumefaciens Biovar 1 Strain 186, Isolated from Walnut.</title>
        <authorList>
            <person name="Poret-Peterson A.T."/>
            <person name="Bhatnagar S."/>
            <person name="McClean A.E."/>
            <person name="Kluepfel D.A."/>
        </authorList>
    </citation>
    <scope>NUCLEOTIDE SEQUENCE [LARGE SCALE GENOMIC DNA]</scope>
    <source>
        <strain evidence="2 3">186</strain>
    </source>
</reference>
<dbReference type="RefSeq" id="WP_144030961.1">
    <property type="nucleotide sequence ID" value="NZ_CP042276.1"/>
</dbReference>
<feature type="signal peptide" evidence="1">
    <location>
        <begin position="1"/>
        <end position="21"/>
    </location>
</feature>
<geneLocation type="plasmid" evidence="3">
    <name>pat</name>
</geneLocation>
<dbReference type="Proteomes" id="UP000222296">
    <property type="component" value="Plasmid pAt"/>
</dbReference>
<evidence type="ECO:0000313" key="3">
    <source>
        <dbReference type="Proteomes" id="UP000222296"/>
    </source>
</evidence>
<organism evidence="2 3">
    <name type="scientific">Agrobacterium tumefaciens</name>
    <dbReference type="NCBI Taxonomy" id="358"/>
    <lineage>
        <taxon>Bacteria</taxon>
        <taxon>Pseudomonadati</taxon>
        <taxon>Pseudomonadota</taxon>
        <taxon>Alphaproteobacteria</taxon>
        <taxon>Hyphomicrobiales</taxon>
        <taxon>Rhizobiaceae</taxon>
        <taxon>Rhizobium/Agrobacterium group</taxon>
        <taxon>Agrobacterium</taxon>
        <taxon>Agrobacterium tumefaciens complex</taxon>
    </lineage>
</organism>
<proteinExistence type="predicted"/>
<gene>
    <name evidence="2" type="ORF">CG010_026885</name>
</gene>
<keyword evidence="2" id="KW-0614">Plasmid</keyword>
<evidence type="ECO:0008006" key="4">
    <source>
        <dbReference type="Google" id="ProtNLM"/>
    </source>
</evidence>
<evidence type="ECO:0000313" key="2">
    <source>
        <dbReference type="EMBL" id="QDY97763.1"/>
    </source>
</evidence>
<keyword evidence="1" id="KW-0732">Signal</keyword>
<sequence length="147" mass="15909">MKRILPTAVFAAALTAPGLLAAQDLPAAVTALGLTDIEIREKPRAEYGRNVHGTLPGGTRVEVELDRNGEIEEIEARGRGRFPAETVRSLIPAAVLANSSWPADATLEKVEFERGGRIEIEGHLDDGREFDAEFAADGRLIDFDTDD</sequence>